<keyword evidence="2" id="KW-1185">Reference proteome</keyword>
<name>A0A163A9W4_DIDRA</name>
<comment type="caution">
    <text evidence="1">The sequence shown here is derived from an EMBL/GenBank/DDBJ whole genome shotgun (WGS) entry which is preliminary data.</text>
</comment>
<dbReference type="PANTHER" id="PTHR42085:SF2">
    <property type="entry name" value="F-BOX DOMAIN-CONTAINING PROTEIN"/>
    <property type="match status" value="1"/>
</dbReference>
<dbReference type="PANTHER" id="PTHR42085">
    <property type="entry name" value="F-BOX DOMAIN-CONTAINING PROTEIN"/>
    <property type="match status" value="1"/>
</dbReference>
<dbReference type="EMBL" id="JYNV01000257">
    <property type="protein sequence ID" value="KZM21070.1"/>
    <property type="molecule type" value="Genomic_DNA"/>
</dbReference>
<evidence type="ECO:0000313" key="2">
    <source>
        <dbReference type="Proteomes" id="UP000076837"/>
    </source>
</evidence>
<evidence type="ECO:0000313" key="1">
    <source>
        <dbReference type="EMBL" id="KZM21070.1"/>
    </source>
</evidence>
<protein>
    <submittedName>
        <fullName evidence="1">Uncharacterized protein</fullName>
    </submittedName>
</protein>
<dbReference type="AlphaFoldDB" id="A0A163A9W4"/>
<reference evidence="1 2" key="1">
    <citation type="journal article" date="2016" name="Sci. Rep.">
        <title>Draft genome sequencing and secretome analysis of fungal phytopathogen Ascochyta rabiei provides insight into the necrotrophic effector repertoire.</title>
        <authorList>
            <person name="Verma S."/>
            <person name="Gazara R.K."/>
            <person name="Nizam S."/>
            <person name="Parween S."/>
            <person name="Chattopadhyay D."/>
            <person name="Verma P.K."/>
        </authorList>
    </citation>
    <scope>NUCLEOTIDE SEQUENCE [LARGE SCALE GENOMIC DNA]</scope>
    <source>
        <strain evidence="1 2">ArDII</strain>
    </source>
</reference>
<sequence length="308" mass="35090">MSSHLTPGRFPLLLQLRGLFVLSFLVSSSHSPTQNRRSSLTQLSTLASKQVDSPGAFTVGLWSRLSPSSVESRSGLLKMASYKRTSRYTFTSIFPIGAIKSFIQPCNPWMPGNYRANHFPGIPLISHRVGSSSAMHIPFRFLDLPTELRMEIYEYLAIVGKVFYSPEGYCIYSRYEGWSSYDTPSLQILRVCKQIHDEAEEVYMSKNLFVLPDFFHLRQPFRAPPAAIYGPSHTNIVHNNRWLFSKRALKLVKNISVSFNPRQSIPLGMDHAAWEEATEEDHESYQDMVARARLQPSHEISHDQFIGC</sequence>
<dbReference type="OrthoDB" id="62952at2759"/>
<dbReference type="Proteomes" id="UP000076837">
    <property type="component" value="Unassembled WGS sequence"/>
</dbReference>
<proteinExistence type="predicted"/>
<organism evidence="1 2">
    <name type="scientific">Didymella rabiei</name>
    <name type="common">Chickpea ascochyta blight fungus</name>
    <name type="synonym">Mycosphaerella rabiei</name>
    <dbReference type="NCBI Taxonomy" id="5454"/>
    <lineage>
        <taxon>Eukaryota</taxon>
        <taxon>Fungi</taxon>
        <taxon>Dikarya</taxon>
        <taxon>Ascomycota</taxon>
        <taxon>Pezizomycotina</taxon>
        <taxon>Dothideomycetes</taxon>
        <taxon>Pleosporomycetidae</taxon>
        <taxon>Pleosporales</taxon>
        <taxon>Pleosporineae</taxon>
        <taxon>Didymellaceae</taxon>
        <taxon>Ascochyta</taxon>
    </lineage>
</organism>
<dbReference type="InterPro" id="IPR038883">
    <property type="entry name" value="AN11006-like"/>
</dbReference>
<accession>A0A163A9W4</accession>
<gene>
    <name evidence="1" type="ORF">ST47_g7761</name>
</gene>